<dbReference type="InterPro" id="IPR001087">
    <property type="entry name" value="GDSL"/>
</dbReference>
<dbReference type="InterPro" id="IPR036514">
    <property type="entry name" value="SGNH_hydro_sf"/>
</dbReference>
<reference evidence="2 3" key="1">
    <citation type="submission" date="2018-02" db="EMBL/GenBank/DDBJ databases">
        <title>Complete genome sequencing of Faecalibacterium prausnitzii strains isolated from the human gut.</title>
        <authorList>
            <person name="Fitzgerald B.C."/>
            <person name="Shkoporov A.N."/>
            <person name="Ross P.R."/>
            <person name="Hill C."/>
        </authorList>
    </citation>
    <scope>NUCLEOTIDE SEQUENCE [LARGE SCALE GENOMIC DNA]</scope>
    <source>
        <strain evidence="2 3">APC942/31-1</strain>
    </source>
</reference>
<evidence type="ECO:0000256" key="1">
    <source>
        <dbReference type="ARBA" id="ARBA00004196"/>
    </source>
</evidence>
<evidence type="ECO:0000313" key="2">
    <source>
        <dbReference type="EMBL" id="RCH46030.1"/>
    </source>
</evidence>
<dbReference type="Pfam" id="PF00657">
    <property type="entry name" value="Lipase_GDSL"/>
    <property type="match status" value="1"/>
</dbReference>
<evidence type="ECO:0000313" key="3">
    <source>
        <dbReference type="Proteomes" id="UP000253208"/>
    </source>
</evidence>
<dbReference type="Gene3D" id="3.40.50.1110">
    <property type="entry name" value="SGNH hydrolase"/>
    <property type="match status" value="1"/>
</dbReference>
<gene>
    <name evidence="2" type="ORF">C4886_01270</name>
</gene>
<sequence length="493" mass="54445">MKNREKTGKAFRIKWLLLALVAAALIFVPAASHKVSAAKLVYTVKFNNNSGTSKSKTYTALTRNVTLNTTIRLPAVPKAVGYQNLGWTTRKGSSKVVYKAGARVKVRKDMTLYAVRRKSRYYTVNFYLGNGSTNSAYKKLQKKVEEGTYYTLPAVPSRSGYVNLGWSTAKNGKASTAKKVGTKIKISGNIRYYSVQMQSVKVNLRKANGTVWKTVTLGKGGYLKLPSVSNATGYTFMGWSKTRRTGSSTDPDYEAGELLRINKNTNLYATVFNRALEKDISSDEMAHPAIGMMYSKVIFVGDSRTAGIQATLNKQMSSSVTNGVSFVANPGKGLSWFRDTGYAQLIEEIDKTEGSKPIAVIFNLGVNDLGNAGNYVSYMTSIASTLKSKNCKLFYMSVNPINSTMITKAGRGARTEAQVREFNSKIRSGLSLDYKYIDMYSVLMKKGYGTNASYNGTDADSDDGLHYTTKTFKRIYYYCITYLNTGSINASYY</sequence>
<dbReference type="AlphaFoldDB" id="A0A367G5U7"/>
<dbReference type="GO" id="GO:0030313">
    <property type="term" value="C:cell envelope"/>
    <property type="evidence" value="ECO:0007669"/>
    <property type="project" value="UniProtKB-SubCell"/>
</dbReference>
<evidence type="ECO:0008006" key="4">
    <source>
        <dbReference type="Google" id="ProtNLM"/>
    </source>
</evidence>
<protein>
    <recommendedName>
        <fullName evidence="4">Listeria-Bacteroides repeat domain (List_Bact_rpt)</fullName>
    </recommendedName>
</protein>
<dbReference type="RefSeq" id="WP_114001491.1">
    <property type="nucleotide sequence ID" value="NZ_PSQG01000002.1"/>
</dbReference>
<dbReference type="GO" id="GO:0016788">
    <property type="term" value="F:hydrolase activity, acting on ester bonds"/>
    <property type="evidence" value="ECO:0007669"/>
    <property type="project" value="InterPro"/>
</dbReference>
<dbReference type="InterPro" id="IPR013378">
    <property type="entry name" value="InlB-like_B-rpt"/>
</dbReference>
<proteinExistence type="predicted"/>
<dbReference type="Pfam" id="PF09479">
    <property type="entry name" value="Flg_new"/>
    <property type="match status" value="3"/>
</dbReference>
<organism evidence="2 3">
    <name type="scientific">Blautia obeum</name>
    <dbReference type="NCBI Taxonomy" id="40520"/>
    <lineage>
        <taxon>Bacteria</taxon>
        <taxon>Bacillati</taxon>
        <taxon>Bacillota</taxon>
        <taxon>Clostridia</taxon>
        <taxon>Lachnospirales</taxon>
        <taxon>Lachnospiraceae</taxon>
        <taxon>Blautia</taxon>
    </lineage>
</organism>
<dbReference type="EMBL" id="PSQG01000002">
    <property type="protein sequence ID" value="RCH46030.1"/>
    <property type="molecule type" value="Genomic_DNA"/>
</dbReference>
<dbReference type="Proteomes" id="UP000253208">
    <property type="component" value="Unassembled WGS sequence"/>
</dbReference>
<comment type="subcellular location">
    <subcellularLocation>
        <location evidence="1">Cell envelope</location>
    </subcellularLocation>
</comment>
<accession>A0A367G5U7</accession>
<dbReference type="SUPFAM" id="SSF52266">
    <property type="entry name" value="SGNH hydrolase"/>
    <property type="match status" value="1"/>
</dbReference>
<name>A0A367G5U7_9FIRM</name>
<comment type="caution">
    <text evidence="2">The sequence shown here is derived from an EMBL/GenBank/DDBJ whole genome shotgun (WGS) entry which is preliminary data.</text>
</comment>
<dbReference type="InterPro" id="IPR042229">
    <property type="entry name" value="Listeria/Bacterioides_rpt_sf"/>
</dbReference>
<dbReference type="CDD" id="cd00229">
    <property type="entry name" value="SGNH_hydrolase"/>
    <property type="match status" value="1"/>
</dbReference>
<dbReference type="Gene3D" id="2.60.40.4270">
    <property type="entry name" value="Listeria-Bacteroides repeat domain"/>
    <property type="match status" value="3"/>
</dbReference>